<reference evidence="2" key="1">
    <citation type="submission" date="2022-02" db="EMBL/GenBank/DDBJ databases">
        <authorList>
            <person name="Giguere J D."/>
        </authorList>
    </citation>
    <scope>NUCLEOTIDE SEQUENCE</scope>
    <source>
        <strain evidence="2">CCAP 1055/1</strain>
    </source>
</reference>
<feature type="region of interest" description="Disordered" evidence="1">
    <location>
        <begin position="14"/>
        <end position="50"/>
    </location>
</feature>
<dbReference type="CDD" id="cd14686">
    <property type="entry name" value="bZIP"/>
    <property type="match status" value="1"/>
</dbReference>
<evidence type="ECO:0000313" key="2">
    <source>
        <dbReference type="EMBL" id="CAG9279223.1"/>
    </source>
</evidence>
<gene>
    <name evidence="2" type="ORF">PTTT1_LOCUS9402</name>
</gene>
<feature type="compositionally biased region" description="Basic and acidic residues" evidence="1">
    <location>
        <begin position="39"/>
        <end position="49"/>
    </location>
</feature>
<dbReference type="EMBL" id="OU594952">
    <property type="protein sequence ID" value="CAG9279223.1"/>
    <property type="molecule type" value="Genomic_DNA"/>
</dbReference>
<protein>
    <recommendedName>
        <fullName evidence="3">BZIP domain-containing protein</fullName>
    </recommendedName>
</protein>
<evidence type="ECO:0000256" key="1">
    <source>
        <dbReference type="SAM" id="MobiDB-lite"/>
    </source>
</evidence>
<dbReference type="Proteomes" id="UP000836788">
    <property type="component" value="Chromosome 11"/>
</dbReference>
<accession>A0A8J9T0I0</accession>
<name>A0A8J9T0I0_PHATR</name>
<sequence length="273" mass="30727">MPGEISAEKLKHCIDREHEPTGLVSTGDNFGEMNPSSHVSKDGAEREGPEIDLSATDEMFKRKFLRKRNAMYSKRNYYRKKNEFKDLENWSFELRAENFDLKQENKRLEAILAMAQEKVLRHLGSFRLGEVPGLPPRRNPGPSTLPFLGLSSGLQERPFAAPFFDYMQMPRGLLRGSARSRPFLDPTILPIGNLPSAHLPPARSVPFDGNDRSSLGTPFQLHSPLLPSFSEMQCIHSLGQPFRASSSPSTYAGTPSDKYIRSLVLMNSLNNQH</sequence>
<dbReference type="AlphaFoldDB" id="A0A8J9T0I0"/>
<feature type="compositionally biased region" description="Polar residues" evidence="1">
    <location>
        <begin position="23"/>
        <end position="38"/>
    </location>
</feature>
<organism evidence="2">
    <name type="scientific">Phaeodactylum tricornutum</name>
    <name type="common">Diatom</name>
    <dbReference type="NCBI Taxonomy" id="2850"/>
    <lineage>
        <taxon>Eukaryota</taxon>
        <taxon>Sar</taxon>
        <taxon>Stramenopiles</taxon>
        <taxon>Ochrophyta</taxon>
        <taxon>Bacillariophyta</taxon>
        <taxon>Bacillariophyceae</taxon>
        <taxon>Bacillariophycidae</taxon>
        <taxon>Naviculales</taxon>
        <taxon>Phaeodactylaceae</taxon>
        <taxon>Phaeodactylum</taxon>
    </lineage>
</organism>
<proteinExistence type="predicted"/>
<evidence type="ECO:0008006" key="3">
    <source>
        <dbReference type="Google" id="ProtNLM"/>
    </source>
</evidence>